<name>A0A6A4SU08_SCOMX</name>
<evidence type="ECO:0000313" key="2">
    <source>
        <dbReference type="Proteomes" id="UP000438429"/>
    </source>
</evidence>
<accession>A0A6A4SU08</accession>
<dbReference type="Proteomes" id="UP000438429">
    <property type="component" value="Unassembled WGS sequence"/>
</dbReference>
<evidence type="ECO:0000313" key="1">
    <source>
        <dbReference type="EMBL" id="KAF0035370.1"/>
    </source>
</evidence>
<dbReference type="AlphaFoldDB" id="A0A6A4SU08"/>
<comment type="caution">
    <text evidence="1">The sequence shown here is derived from an EMBL/GenBank/DDBJ whole genome shotgun (WGS) entry which is preliminary data.</text>
</comment>
<sequence length="96" mass="10758">MKRGLKKVDDIANHALSISSAIRHDNDDSFIALYEVLLATLFNKATDVWCFCVHTLAVINMIWSTAELESFYDHILMYCMPASTSASALQSMKPES</sequence>
<protein>
    <submittedName>
        <fullName evidence="1">Uncharacterized protein</fullName>
    </submittedName>
</protein>
<proteinExistence type="predicted"/>
<reference evidence="1 2" key="1">
    <citation type="submission" date="2019-06" db="EMBL/GenBank/DDBJ databases">
        <title>Draft genomes of female and male turbot (Scophthalmus maximus).</title>
        <authorList>
            <person name="Xu H."/>
            <person name="Xu X.-W."/>
            <person name="Shao C."/>
            <person name="Chen S."/>
        </authorList>
    </citation>
    <scope>NUCLEOTIDE SEQUENCE [LARGE SCALE GENOMIC DNA]</scope>
    <source>
        <strain evidence="1">Ysfricsl-2016a</strain>
        <tissue evidence="1">Blood</tissue>
    </source>
</reference>
<organism evidence="1 2">
    <name type="scientific">Scophthalmus maximus</name>
    <name type="common">Turbot</name>
    <name type="synonym">Psetta maxima</name>
    <dbReference type="NCBI Taxonomy" id="52904"/>
    <lineage>
        <taxon>Eukaryota</taxon>
        <taxon>Metazoa</taxon>
        <taxon>Chordata</taxon>
        <taxon>Craniata</taxon>
        <taxon>Vertebrata</taxon>
        <taxon>Euteleostomi</taxon>
        <taxon>Actinopterygii</taxon>
        <taxon>Neopterygii</taxon>
        <taxon>Teleostei</taxon>
        <taxon>Neoteleostei</taxon>
        <taxon>Acanthomorphata</taxon>
        <taxon>Carangaria</taxon>
        <taxon>Pleuronectiformes</taxon>
        <taxon>Pleuronectoidei</taxon>
        <taxon>Scophthalmidae</taxon>
        <taxon>Scophthalmus</taxon>
    </lineage>
</organism>
<gene>
    <name evidence="1" type="ORF">F2P81_013128</name>
</gene>
<dbReference type="EMBL" id="VEVO01000011">
    <property type="protein sequence ID" value="KAF0035370.1"/>
    <property type="molecule type" value="Genomic_DNA"/>
</dbReference>